<dbReference type="InterPro" id="IPR027417">
    <property type="entry name" value="P-loop_NTPase"/>
</dbReference>
<keyword evidence="6" id="KW-0333">Golgi apparatus</keyword>
<accession>A0A553PMI1</accession>
<comment type="subcellular location">
    <subcellularLocation>
        <location evidence="1">Golgi apparatus membrane</location>
        <topology evidence="1">Single-pass type II membrane protein</topology>
    </subcellularLocation>
</comment>
<evidence type="ECO:0000313" key="9">
    <source>
        <dbReference type="EMBL" id="TRY78870.1"/>
    </source>
</evidence>
<dbReference type="PANTHER" id="PTHR12129">
    <property type="entry name" value="HEPARAN SULFATE 2-O-SULFOTRANSFERASE"/>
    <property type="match status" value="1"/>
</dbReference>
<keyword evidence="4" id="KW-0735">Signal-anchor</keyword>
<evidence type="ECO:0000256" key="6">
    <source>
        <dbReference type="ARBA" id="ARBA00023034"/>
    </source>
</evidence>
<name>A0A553PMI1_TIGCA</name>
<dbReference type="AlphaFoldDB" id="A0A553PMI1"/>
<reference evidence="9 10" key="1">
    <citation type="journal article" date="2018" name="Nat. Ecol. Evol.">
        <title>Genomic signatures of mitonuclear coevolution across populations of Tigriopus californicus.</title>
        <authorList>
            <person name="Barreto F.S."/>
            <person name="Watson E.T."/>
            <person name="Lima T.G."/>
            <person name="Willett C.S."/>
            <person name="Edmands S."/>
            <person name="Li W."/>
            <person name="Burton R.S."/>
        </authorList>
    </citation>
    <scope>NUCLEOTIDE SEQUENCE [LARGE SCALE GENOMIC DNA]</scope>
    <source>
        <strain evidence="9 10">San Diego</strain>
    </source>
</reference>
<dbReference type="GO" id="GO:0008146">
    <property type="term" value="F:sulfotransferase activity"/>
    <property type="evidence" value="ECO:0007669"/>
    <property type="project" value="InterPro"/>
</dbReference>
<evidence type="ECO:0000256" key="2">
    <source>
        <dbReference type="ARBA" id="ARBA00022679"/>
    </source>
</evidence>
<sequence>MRFCGYGDICWNPSNDPSHLISLAKANIEKNYPVVGILEELDLSMKVYEAILPQYLLGISQLYRSMPGNKSRLNGVSYKPPSSEQWEILSRKLQFDIEFYNYLRQRLHFQAHAFKFK</sequence>
<protein>
    <submittedName>
        <fullName evidence="9">Uncharacterized protein</fullName>
    </submittedName>
</protein>
<dbReference type="Proteomes" id="UP000318571">
    <property type="component" value="Chromosome 11"/>
</dbReference>
<evidence type="ECO:0000256" key="3">
    <source>
        <dbReference type="ARBA" id="ARBA00022692"/>
    </source>
</evidence>
<evidence type="ECO:0000256" key="5">
    <source>
        <dbReference type="ARBA" id="ARBA00022989"/>
    </source>
</evidence>
<comment type="caution">
    <text evidence="9">The sequence shown here is derived from an EMBL/GenBank/DDBJ whole genome shotgun (WGS) entry which is preliminary data.</text>
</comment>
<evidence type="ECO:0000313" key="10">
    <source>
        <dbReference type="Proteomes" id="UP000318571"/>
    </source>
</evidence>
<evidence type="ECO:0000256" key="1">
    <source>
        <dbReference type="ARBA" id="ARBA00004323"/>
    </source>
</evidence>
<dbReference type="EMBL" id="VCGU01000003">
    <property type="protein sequence ID" value="TRY78870.1"/>
    <property type="molecule type" value="Genomic_DNA"/>
</dbReference>
<dbReference type="PANTHER" id="PTHR12129:SF15">
    <property type="entry name" value="URONYL 2-SULFOTRANSFERASE"/>
    <property type="match status" value="1"/>
</dbReference>
<dbReference type="STRING" id="6832.A0A553PMI1"/>
<keyword evidence="7" id="KW-0472">Membrane</keyword>
<evidence type="ECO:0000256" key="8">
    <source>
        <dbReference type="ARBA" id="ARBA00023180"/>
    </source>
</evidence>
<dbReference type="InterPro" id="IPR007734">
    <property type="entry name" value="Heparan_SO4_2-O-STrfase"/>
</dbReference>
<dbReference type="Gene3D" id="3.40.50.300">
    <property type="entry name" value="P-loop containing nucleotide triphosphate hydrolases"/>
    <property type="match status" value="1"/>
</dbReference>
<evidence type="ECO:0000256" key="4">
    <source>
        <dbReference type="ARBA" id="ARBA00022968"/>
    </source>
</evidence>
<keyword evidence="5" id="KW-1133">Transmembrane helix</keyword>
<keyword evidence="10" id="KW-1185">Reference proteome</keyword>
<proteinExistence type="predicted"/>
<evidence type="ECO:0000256" key="7">
    <source>
        <dbReference type="ARBA" id="ARBA00023136"/>
    </source>
</evidence>
<keyword evidence="3" id="KW-0812">Transmembrane</keyword>
<keyword evidence="2" id="KW-0808">Transferase</keyword>
<organism evidence="9 10">
    <name type="scientific">Tigriopus californicus</name>
    <name type="common">Marine copepod</name>
    <dbReference type="NCBI Taxonomy" id="6832"/>
    <lineage>
        <taxon>Eukaryota</taxon>
        <taxon>Metazoa</taxon>
        <taxon>Ecdysozoa</taxon>
        <taxon>Arthropoda</taxon>
        <taxon>Crustacea</taxon>
        <taxon>Multicrustacea</taxon>
        <taxon>Hexanauplia</taxon>
        <taxon>Copepoda</taxon>
        <taxon>Harpacticoida</taxon>
        <taxon>Harpacticidae</taxon>
        <taxon>Tigriopus</taxon>
    </lineage>
</organism>
<gene>
    <name evidence="9" type="ORF">TCAL_10652</name>
</gene>
<dbReference type="GO" id="GO:0000139">
    <property type="term" value="C:Golgi membrane"/>
    <property type="evidence" value="ECO:0007669"/>
    <property type="project" value="UniProtKB-SubCell"/>
</dbReference>
<keyword evidence="8" id="KW-0325">Glycoprotein</keyword>